<evidence type="ECO:0000313" key="11">
    <source>
        <dbReference type="EMBL" id="CAG9289764.1"/>
    </source>
</evidence>
<dbReference type="AlphaFoldDB" id="A0A8J9XAX1"/>
<sequence>MNRPARPTESSYNRLRDIEGIFWTVLAFLPLVYSQSRWNSIYSFVTLSGVVAELVRPHTADKGEAVATRSMWRLPGNGSTNSVSGRSMAYVLLPLLLQTMDGFSADRETDCGRFGMLVIVGNFVGFAPSVSNLGIAAALMVASDLPVGSSIGFLVTWLVLALTISYVPSLHGVLTQGEWTLITALTTIAIAVFGTWETSDILEENMHHYMALSGVLACGCGCVTVARWPYCKRPVVIQLAALASIPLIGIELAISNVSNLEVRKFPKLIYWLLAFLRDTEAPTTGVITTKTDPWGLLTETRPRFHWLLYWAVVLAVTLPLAPVSDRISPVITRKWFHVVAILLFAPVTIAAPELLSLSYAVALCVLMVLECIRPSAPTVSRFYQRYLDISKDQSHTLLISHAALIVGCGLPLWISNSLPVPTQPDGDFEASASRRSVQYLLPLWGVWVLGVGDALAAVVGRTWGRTRWNDVIGSPTATHGRTLEGSLAMLVGLLVVMLISVGCLLPDPLDWRTVAVWLPAVIGTTLLEACTTQIDNLVLPLAGAALLLAFH</sequence>
<comment type="similarity">
    <text evidence="2">Belongs to the polyprenol kinase family.</text>
</comment>
<dbReference type="InterPro" id="IPR032974">
    <property type="entry name" value="Polypren_kinase"/>
</dbReference>
<dbReference type="Proteomes" id="UP000836788">
    <property type="component" value="Chromosome 4"/>
</dbReference>
<dbReference type="EMBL" id="OU594945">
    <property type="protein sequence ID" value="CAG9289764.1"/>
    <property type="molecule type" value="Genomic_DNA"/>
</dbReference>
<reference evidence="11" key="1">
    <citation type="submission" date="2022-02" db="EMBL/GenBank/DDBJ databases">
        <authorList>
            <person name="Giguere J D."/>
        </authorList>
    </citation>
    <scope>NUCLEOTIDE SEQUENCE</scope>
    <source>
        <strain evidence="11">CCAP 1055/1</strain>
    </source>
</reference>
<gene>
    <name evidence="11" type="ORF">PTTT1_LOCUS42679</name>
</gene>
<dbReference type="GO" id="GO:0005789">
    <property type="term" value="C:endoplasmic reticulum membrane"/>
    <property type="evidence" value="ECO:0007669"/>
    <property type="project" value="UniProtKB-SubCell"/>
</dbReference>
<accession>A0A8J9XAX1</accession>
<evidence type="ECO:0000256" key="1">
    <source>
        <dbReference type="ARBA" id="ARBA00004477"/>
    </source>
</evidence>
<organism evidence="11">
    <name type="scientific">Phaeodactylum tricornutum</name>
    <name type="common">Diatom</name>
    <dbReference type="NCBI Taxonomy" id="2850"/>
    <lineage>
        <taxon>Eukaryota</taxon>
        <taxon>Sar</taxon>
        <taxon>Stramenopiles</taxon>
        <taxon>Ochrophyta</taxon>
        <taxon>Bacillariophyta</taxon>
        <taxon>Bacillariophyceae</taxon>
        <taxon>Bacillariophycidae</taxon>
        <taxon>Naviculales</taxon>
        <taxon>Phaeodactylaceae</taxon>
        <taxon>Phaeodactylum</taxon>
    </lineage>
</organism>
<evidence type="ECO:0000256" key="7">
    <source>
        <dbReference type="ARBA" id="ARBA00022824"/>
    </source>
</evidence>
<proteinExistence type="inferred from homology"/>
<evidence type="ECO:0000256" key="10">
    <source>
        <dbReference type="SAM" id="Phobius"/>
    </source>
</evidence>
<name>A0A8J9XAX1_PHATR</name>
<feature type="transmembrane region" description="Helical" evidence="10">
    <location>
        <begin position="235"/>
        <end position="254"/>
    </location>
</feature>
<keyword evidence="6" id="KW-0418">Kinase</keyword>
<evidence type="ECO:0000256" key="8">
    <source>
        <dbReference type="ARBA" id="ARBA00022989"/>
    </source>
</evidence>
<keyword evidence="4" id="KW-0808">Transferase</keyword>
<feature type="transmembrane region" description="Helical" evidence="10">
    <location>
        <begin position="485"/>
        <end position="505"/>
    </location>
</feature>
<keyword evidence="5 10" id="KW-0812">Transmembrane</keyword>
<protein>
    <recommendedName>
        <fullName evidence="3">dolichol kinase</fullName>
        <ecNumber evidence="3">2.7.1.108</ecNumber>
    </recommendedName>
</protein>
<dbReference type="EC" id="2.7.1.108" evidence="3"/>
<evidence type="ECO:0000256" key="3">
    <source>
        <dbReference type="ARBA" id="ARBA00012132"/>
    </source>
</evidence>
<feature type="transmembrane region" description="Helical" evidence="10">
    <location>
        <begin position="304"/>
        <end position="323"/>
    </location>
</feature>
<keyword evidence="8 10" id="KW-1133">Transmembrane helix</keyword>
<feature type="transmembrane region" description="Helical" evidence="10">
    <location>
        <begin position="147"/>
        <end position="167"/>
    </location>
</feature>
<dbReference type="GO" id="GO:0043048">
    <property type="term" value="P:dolichyl monophosphate biosynthetic process"/>
    <property type="evidence" value="ECO:0007669"/>
    <property type="project" value="TreeGrafter"/>
</dbReference>
<feature type="transmembrane region" description="Helical" evidence="10">
    <location>
        <begin position="444"/>
        <end position="464"/>
    </location>
</feature>
<evidence type="ECO:0000256" key="6">
    <source>
        <dbReference type="ARBA" id="ARBA00022777"/>
    </source>
</evidence>
<feature type="transmembrane region" description="Helical" evidence="10">
    <location>
        <begin position="179"/>
        <end position="196"/>
    </location>
</feature>
<dbReference type="PANTHER" id="PTHR13205:SF15">
    <property type="entry name" value="DOLICHOL KINASE"/>
    <property type="match status" value="1"/>
</dbReference>
<dbReference type="PANTHER" id="PTHR13205">
    <property type="entry name" value="TRANSMEMBRANE PROTEIN 15-RELATED"/>
    <property type="match status" value="1"/>
</dbReference>
<feature type="transmembrane region" description="Helical" evidence="10">
    <location>
        <begin position="117"/>
        <end position="141"/>
    </location>
</feature>
<feature type="transmembrane region" description="Helical" evidence="10">
    <location>
        <begin position="397"/>
        <end position="414"/>
    </location>
</feature>
<dbReference type="GO" id="GO:0004168">
    <property type="term" value="F:dolichol kinase activity"/>
    <property type="evidence" value="ECO:0007669"/>
    <property type="project" value="UniProtKB-EC"/>
</dbReference>
<feature type="transmembrane region" description="Helical" evidence="10">
    <location>
        <begin position="335"/>
        <end position="351"/>
    </location>
</feature>
<evidence type="ECO:0000256" key="4">
    <source>
        <dbReference type="ARBA" id="ARBA00022679"/>
    </source>
</evidence>
<comment type="subcellular location">
    <subcellularLocation>
        <location evidence="1">Endoplasmic reticulum membrane</location>
        <topology evidence="1">Multi-pass membrane protein</topology>
    </subcellularLocation>
</comment>
<keyword evidence="9 10" id="KW-0472">Membrane</keyword>
<evidence type="ECO:0000256" key="5">
    <source>
        <dbReference type="ARBA" id="ARBA00022692"/>
    </source>
</evidence>
<keyword evidence="7" id="KW-0256">Endoplasmic reticulum</keyword>
<evidence type="ECO:0000256" key="9">
    <source>
        <dbReference type="ARBA" id="ARBA00023136"/>
    </source>
</evidence>
<evidence type="ECO:0000256" key="2">
    <source>
        <dbReference type="ARBA" id="ARBA00010794"/>
    </source>
</evidence>
<feature type="transmembrane region" description="Helical" evidence="10">
    <location>
        <begin position="208"/>
        <end position="228"/>
    </location>
</feature>